<accession>A0A2P2M8V2</accession>
<reference evidence="1" key="1">
    <citation type="submission" date="2018-02" db="EMBL/GenBank/DDBJ databases">
        <title>Rhizophora mucronata_Transcriptome.</title>
        <authorList>
            <person name="Meera S.P."/>
            <person name="Sreeshan A."/>
            <person name="Augustine A."/>
        </authorList>
    </citation>
    <scope>NUCLEOTIDE SEQUENCE</scope>
    <source>
        <tissue evidence="1">Leaf</tissue>
    </source>
</reference>
<protein>
    <submittedName>
        <fullName evidence="1">Uncharacterized protein</fullName>
    </submittedName>
</protein>
<dbReference type="AlphaFoldDB" id="A0A2P2M8V2"/>
<evidence type="ECO:0000313" key="1">
    <source>
        <dbReference type="EMBL" id="MBX26658.1"/>
    </source>
</evidence>
<proteinExistence type="predicted"/>
<sequence length="74" mass="8323">MTTAHRGTNYWLSIISDNGCCDELSTANNRNHGLAFGFPSAILLPKKLSDDYMKNKKLKIATNMSNNQNYNIDK</sequence>
<name>A0A2P2M8V2_RHIMU</name>
<organism evidence="1">
    <name type="scientific">Rhizophora mucronata</name>
    <name type="common">Asiatic mangrove</name>
    <dbReference type="NCBI Taxonomy" id="61149"/>
    <lineage>
        <taxon>Eukaryota</taxon>
        <taxon>Viridiplantae</taxon>
        <taxon>Streptophyta</taxon>
        <taxon>Embryophyta</taxon>
        <taxon>Tracheophyta</taxon>
        <taxon>Spermatophyta</taxon>
        <taxon>Magnoliopsida</taxon>
        <taxon>eudicotyledons</taxon>
        <taxon>Gunneridae</taxon>
        <taxon>Pentapetalae</taxon>
        <taxon>rosids</taxon>
        <taxon>fabids</taxon>
        <taxon>Malpighiales</taxon>
        <taxon>Rhizophoraceae</taxon>
        <taxon>Rhizophora</taxon>
    </lineage>
</organism>
<dbReference type="EMBL" id="GGEC01046174">
    <property type="protein sequence ID" value="MBX26658.1"/>
    <property type="molecule type" value="Transcribed_RNA"/>
</dbReference>